<keyword evidence="3 4" id="KW-1278">Translocase</keyword>
<sequence>MELVTNEYLLERLKSQFGDAIISAELPYNLLTLVIDPSGILDMLKWLNTDEILKFRFLTDICGSHFPDFKDKELCVIYHVQSMENNVRLRLKAFLPINKPEISSVESLYSSANWMERETYDFYGVIFTGHPNLKRILNVDEMDYFPLRKEYPLEDGTRSDKEDQYFGR</sequence>
<dbReference type="GO" id="GO:0008137">
    <property type="term" value="F:NADH dehydrogenase (ubiquinone) activity"/>
    <property type="evidence" value="ECO:0007669"/>
    <property type="project" value="InterPro"/>
</dbReference>
<comment type="subunit">
    <text evidence="3">NDH-1 is composed of 14 different subunits. Subunits NuoB, C, D, E, F, and G constitute the peripheral sector of the complex.</text>
</comment>
<evidence type="ECO:0000256" key="1">
    <source>
        <dbReference type="ARBA" id="ARBA00007569"/>
    </source>
</evidence>
<dbReference type="AlphaFoldDB" id="A0A9D7SYV4"/>
<feature type="domain" description="NADH:ubiquinone oxidoreductase 30kDa subunit" evidence="6">
    <location>
        <begin position="34"/>
        <end position="155"/>
    </location>
</feature>
<dbReference type="GO" id="GO:0005886">
    <property type="term" value="C:plasma membrane"/>
    <property type="evidence" value="ECO:0007669"/>
    <property type="project" value="UniProtKB-SubCell"/>
</dbReference>
<keyword evidence="3" id="KW-0472">Membrane</keyword>
<dbReference type="EMBL" id="JADKGY010000031">
    <property type="protein sequence ID" value="MBK9984726.1"/>
    <property type="molecule type" value="Genomic_DNA"/>
</dbReference>
<evidence type="ECO:0000313" key="7">
    <source>
        <dbReference type="EMBL" id="MBK9984726.1"/>
    </source>
</evidence>
<evidence type="ECO:0000256" key="3">
    <source>
        <dbReference type="HAMAP-Rule" id="MF_01357"/>
    </source>
</evidence>
<dbReference type="EC" id="7.1.1.-" evidence="3"/>
<protein>
    <recommendedName>
        <fullName evidence="3">NADH-quinone oxidoreductase subunit C</fullName>
        <ecNumber evidence="3">7.1.1.-</ecNumber>
    </recommendedName>
    <alternativeName>
        <fullName evidence="3">NADH dehydrogenase I subunit C</fullName>
    </alternativeName>
    <alternativeName>
        <fullName evidence="3">NDH-1 subunit C</fullName>
    </alternativeName>
</protein>
<gene>
    <name evidence="3" type="primary">nuoC</name>
    <name evidence="7" type="ORF">IPP15_20580</name>
</gene>
<dbReference type="PANTHER" id="PTHR10884:SF14">
    <property type="entry name" value="NADH DEHYDROGENASE [UBIQUINONE] IRON-SULFUR PROTEIN 3, MITOCHONDRIAL"/>
    <property type="match status" value="1"/>
</dbReference>
<evidence type="ECO:0000256" key="5">
    <source>
        <dbReference type="RuleBase" id="RU003582"/>
    </source>
</evidence>
<keyword evidence="2 3" id="KW-0813">Transport</keyword>
<dbReference type="GO" id="GO:0050136">
    <property type="term" value="F:NADH dehydrogenase (quinone) (non-electrogenic) activity"/>
    <property type="evidence" value="ECO:0007669"/>
    <property type="project" value="UniProtKB-UniRule"/>
</dbReference>
<evidence type="ECO:0000256" key="4">
    <source>
        <dbReference type="RuleBase" id="RU003456"/>
    </source>
</evidence>
<comment type="catalytic activity">
    <reaction evidence="3 5">
        <text>a quinone + NADH + 5 H(+)(in) = a quinol + NAD(+) + 4 H(+)(out)</text>
        <dbReference type="Rhea" id="RHEA:57888"/>
        <dbReference type="ChEBI" id="CHEBI:15378"/>
        <dbReference type="ChEBI" id="CHEBI:24646"/>
        <dbReference type="ChEBI" id="CHEBI:57540"/>
        <dbReference type="ChEBI" id="CHEBI:57945"/>
        <dbReference type="ChEBI" id="CHEBI:132124"/>
    </reaction>
</comment>
<dbReference type="PROSITE" id="PS00542">
    <property type="entry name" value="COMPLEX1_30K"/>
    <property type="match status" value="1"/>
</dbReference>
<dbReference type="Gene3D" id="3.30.460.80">
    <property type="entry name" value="NADH:ubiquinone oxidoreductase, 30kDa subunit"/>
    <property type="match status" value="1"/>
</dbReference>
<dbReference type="InterPro" id="IPR001268">
    <property type="entry name" value="NADH_UbQ_OxRdtase_30kDa_su"/>
</dbReference>
<reference evidence="7 8" key="1">
    <citation type="submission" date="2020-10" db="EMBL/GenBank/DDBJ databases">
        <title>Connecting structure to function with the recovery of over 1000 high-quality activated sludge metagenome-assembled genomes encoding full-length rRNA genes using long-read sequencing.</title>
        <authorList>
            <person name="Singleton C.M."/>
            <person name="Petriglieri F."/>
            <person name="Kristensen J.M."/>
            <person name="Kirkegaard R.H."/>
            <person name="Michaelsen T.Y."/>
            <person name="Andersen M.H."/>
            <person name="Karst S.M."/>
            <person name="Dueholm M.S."/>
            <person name="Nielsen P.H."/>
            <person name="Albertsen M."/>
        </authorList>
    </citation>
    <scope>NUCLEOTIDE SEQUENCE [LARGE SCALE GENOMIC DNA]</scope>
    <source>
        <strain evidence="7">Ribe_18-Q3-R11-54_MAXAC.273</strain>
    </source>
</reference>
<dbReference type="PANTHER" id="PTHR10884">
    <property type="entry name" value="NADH DEHYDROGENASE UBIQUINONE IRON-SULFUR PROTEIN 3"/>
    <property type="match status" value="1"/>
</dbReference>
<proteinExistence type="inferred from homology"/>
<name>A0A9D7SYV4_9BACT</name>
<comment type="similarity">
    <text evidence="1 3 4">Belongs to the complex I 30 kDa subunit family.</text>
</comment>
<dbReference type="InterPro" id="IPR037232">
    <property type="entry name" value="NADH_quin_OxRdtase_su_C/D-like"/>
</dbReference>
<comment type="caution">
    <text evidence="7">The sequence shown here is derived from an EMBL/GenBank/DDBJ whole genome shotgun (WGS) entry which is preliminary data.</text>
</comment>
<dbReference type="InterPro" id="IPR020396">
    <property type="entry name" value="NADH_UbQ_OxRdtase_CS"/>
</dbReference>
<dbReference type="InterPro" id="IPR010218">
    <property type="entry name" value="NADH_DH_suC"/>
</dbReference>
<comment type="subcellular location">
    <subcellularLocation>
        <location evidence="3">Cell membrane</location>
        <topology evidence="3">Peripheral membrane protein</topology>
        <orientation evidence="3">Cytoplasmic side</orientation>
    </subcellularLocation>
</comment>
<keyword evidence="3 5" id="KW-0874">Quinone</keyword>
<evidence type="ECO:0000259" key="6">
    <source>
        <dbReference type="Pfam" id="PF00329"/>
    </source>
</evidence>
<dbReference type="GO" id="GO:0048038">
    <property type="term" value="F:quinone binding"/>
    <property type="evidence" value="ECO:0007669"/>
    <property type="project" value="UniProtKB-KW"/>
</dbReference>
<comment type="function">
    <text evidence="3">NDH-1 shuttles electrons from NADH, via FMN and iron-sulfur (Fe-S) centers, to quinones in the respiratory chain. The immediate electron acceptor for the enzyme in this species is believed to be a menaquinone. Couples the redox reaction to proton translocation (for every two electrons transferred, four hydrogen ions are translocated across the cytoplasmic membrane), and thus conserves the redox energy in a proton gradient.</text>
</comment>
<accession>A0A9D7SYV4</accession>
<evidence type="ECO:0000313" key="8">
    <source>
        <dbReference type="Proteomes" id="UP000808337"/>
    </source>
</evidence>
<keyword evidence="3" id="KW-1003">Cell membrane</keyword>
<evidence type="ECO:0000256" key="2">
    <source>
        <dbReference type="ARBA" id="ARBA00022448"/>
    </source>
</evidence>
<organism evidence="7 8">
    <name type="scientific">Candidatus Opimibacter skivensis</name>
    <dbReference type="NCBI Taxonomy" id="2982028"/>
    <lineage>
        <taxon>Bacteria</taxon>
        <taxon>Pseudomonadati</taxon>
        <taxon>Bacteroidota</taxon>
        <taxon>Saprospiria</taxon>
        <taxon>Saprospirales</taxon>
        <taxon>Saprospiraceae</taxon>
        <taxon>Candidatus Opimibacter</taxon>
    </lineage>
</organism>
<dbReference type="HAMAP" id="MF_01357">
    <property type="entry name" value="NDH1_NuoC"/>
    <property type="match status" value="1"/>
</dbReference>
<dbReference type="SUPFAM" id="SSF143243">
    <property type="entry name" value="Nqo5-like"/>
    <property type="match status" value="1"/>
</dbReference>
<dbReference type="Proteomes" id="UP000808337">
    <property type="component" value="Unassembled WGS sequence"/>
</dbReference>
<keyword evidence="3 4" id="KW-0520">NAD</keyword>
<dbReference type="Pfam" id="PF00329">
    <property type="entry name" value="Complex1_30kDa"/>
    <property type="match status" value="1"/>
</dbReference>